<feature type="region of interest" description="Disordered" evidence="1">
    <location>
        <begin position="126"/>
        <end position="168"/>
    </location>
</feature>
<organism evidence="3 4">
    <name type="scientific">Conexibacter woesei (strain DSM 14684 / CCUG 47730 / CIP 108061 / JCM 11494 / NBRC 100937 / ID131577)</name>
    <dbReference type="NCBI Taxonomy" id="469383"/>
    <lineage>
        <taxon>Bacteria</taxon>
        <taxon>Bacillati</taxon>
        <taxon>Actinomycetota</taxon>
        <taxon>Thermoleophilia</taxon>
        <taxon>Solirubrobacterales</taxon>
        <taxon>Conexibacteraceae</taxon>
        <taxon>Conexibacter</taxon>
    </lineage>
</organism>
<dbReference type="KEGG" id="cwo:Cwoe_2080"/>
<protein>
    <recommendedName>
        <fullName evidence="2">Na+-translocating membrane potential-generating system MpsC domain-containing protein</fullName>
    </recommendedName>
</protein>
<evidence type="ECO:0000313" key="4">
    <source>
        <dbReference type="Proteomes" id="UP000008229"/>
    </source>
</evidence>
<sequence>MADIGEGSEARGAELLSRISNEMVRMMKEYFGRGPTSAKSYMLDDLLVVVMRDGMTTAERTMLEFGRADMVRQFRQEFENEMTDRLVGAVEKLTGRRVVTYQSQVMFDPNTVVELFVFDEPAPQAAVHATSAGQVEDEPVGQATNGPALDRPSRTPATGERGTDPNVQ</sequence>
<name>D3F4D4_CONWI</name>
<keyword evidence="4" id="KW-1185">Reference proteome</keyword>
<feature type="domain" description="Na+-translocating membrane potential-generating system MpsC" evidence="2">
    <location>
        <begin position="14"/>
        <end position="120"/>
    </location>
</feature>
<dbReference type="HOGENOM" id="CLU_1583702_0_0_11"/>
<proteinExistence type="predicted"/>
<evidence type="ECO:0000313" key="3">
    <source>
        <dbReference type="EMBL" id="ADB50506.1"/>
    </source>
</evidence>
<gene>
    <name evidence="3" type="ordered locus">Cwoe_2080</name>
</gene>
<dbReference type="AlphaFoldDB" id="D3F4D4"/>
<dbReference type="EMBL" id="CP001854">
    <property type="protein sequence ID" value="ADB50506.1"/>
    <property type="molecule type" value="Genomic_DNA"/>
</dbReference>
<reference evidence="4" key="2">
    <citation type="submission" date="2010-01" db="EMBL/GenBank/DDBJ databases">
        <title>The complete genome of Conexibacter woesei DSM 14684.</title>
        <authorList>
            <consortium name="US DOE Joint Genome Institute (JGI-PGF)"/>
            <person name="Lucas S."/>
            <person name="Copeland A."/>
            <person name="Lapidus A."/>
            <person name="Glavina del Rio T."/>
            <person name="Dalin E."/>
            <person name="Tice H."/>
            <person name="Bruce D."/>
            <person name="Goodwin L."/>
            <person name="Pitluck S."/>
            <person name="Kyrpides N."/>
            <person name="Mavromatis K."/>
            <person name="Ivanova N."/>
            <person name="Mikhailova N."/>
            <person name="Chertkov O."/>
            <person name="Brettin T."/>
            <person name="Detter J.C."/>
            <person name="Han C."/>
            <person name="Larimer F."/>
            <person name="Land M."/>
            <person name="Hauser L."/>
            <person name="Markowitz V."/>
            <person name="Cheng J.-F."/>
            <person name="Hugenholtz P."/>
            <person name="Woyke T."/>
            <person name="Wu D."/>
            <person name="Pukall R."/>
            <person name="Steenblock K."/>
            <person name="Schneider S."/>
            <person name="Klenk H.-P."/>
            <person name="Eisen J.A."/>
        </authorList>
    </citation>
    <scope>NUCLEOTIDE SEQUENCE [LARGE SCALE GENOMIC DNA]</scope>
    <source>
        <strain evidence="4">DSM 14684 / CIP 108061 / JCM 11494 / NBRC 100937 / ID131577</strain>
    </source>
</reference>
<dbReference type="STRING" id="469383.Cwoe_2080"/>
<dbReference type="RefSeq" id="WP_012933557.1">
    <property type="nucleotide sequence ID" value="NC_013739.1"/>
</dbReference>
<accession>D3F4D4</accession>
<dbReference type="eggNOG" id="COG5609">
    <property type="taxonomic scope" value="Bacteria"/>
</dbReference>
<dbReference type="InterPro" id="IPR018745">
    <property type="entry name" value="MpsC"/>
</dbReference>
<dbReference type="OrthoDB" id="5244011at2"/>
<reference evidence="3 4" key="1">
    <citation type="journal article" date="2010" name="Stand. Genomic Sci.">
        <title>Complete genome sequence of Conexibacter woesei type strain (ID131577).</title>
        <authorList>
            <person name="Pukall R."/>
            <person name="Lapidus A."/>
            <person name="Glavina Del Rio T."/>
            <person name="Copeland A."/>
            <person name="Tice H."/>
            <person name="Cheng J.-F."/>
            <person name="Lucas S."/>
            <person name="Chen F."/>
            <person name="Nolan M."/>
            <person name="Bruce D."/>
            <person name="Goodwin L."/>
            <person name="Pitluck S."/>
            <person name="Mavromatis K."/>
            <person name="Ivanova N."/>
            <person name="Ovchinnikova G."/>
            <person name="Pati A."/>
            <person name="Chen A."/>
            <person name="Palaniappan K."/>
            <person name="Land M."/>
            <person name="Hauser L."/>
            <person name="Chang Y.-J."/>
            <person name="Jeffries C.D."/>
            <person name="Chain P."/>
            <person name="Meincke L."/>
            <person name="Sims D."/>
            <person name="Brettin T."/>
            <person name="Detter J.C."/>
            <person name="Rohde M."/>
            <person name="Goeker M."/>
            <person name="Bristow J."/>
            <person name="Eisen J.A."/>
            <person name="Markowitz V."/>
            <person name="Kyrpides N.C."/>
            <person name="Klenk H.-P."/>
            <person name="Hugenholtz P."/>
        </authorList>
    </citation>
    <scope>NUCLEOTIDE SEQUENCE [LARGE SCALE GENOMIC DNA]</scope>
    <source>
        <strain evidence="4">DSM 14684 / CIP 108061 / JCM 11494 / NBRC 100937 / ID131577</strain>
    </source>
</reference>
<dbReference type="Pfam" id="PF10057">
    <property type="entry name" value="MpsC"/>
    <property type="match status" value="1"/>
</dbReference>
<dbReference type="Proteomes" id="UP000008229">
    <property type="component" value="Chromosome"/>
</dbReference>
<evidence type="ECO:0000256" key="1">
    <source>
        <dbReference type="SAM" id="MobiDB-lite"/>
    </source>
</evidence>
<evidence type="ECO:0000259" key="2">
    <source>
        <dbReference type="Pfam" id="PF10057"/>
    </source>
</evidence>